<keyword evidence="1" id="KW-0620">Polyamine biosynthesis</keyword>
<dbReference type="SUPFAM" id="SSF53335">
    <property type="entry name" value="S-adenosyl-L-methionine-dependent methyltransferases"/>
    <property type="match status" value="1"/>
</dbReference>
<dbReference type="EMBL" id="LCBB01000002">
    <property type="protein sequence ID" value="KKS03477.1"/>
    <property type="molecule type" value="Genomic_DNA"/>
</dbReference>
<proteinExistence type="predicted"/>
<dbReference type="GO" id="GO:0006596">
    <property type="term" value="P:polyamine biosynthetic process"/>
    <property type="evidence" value="ECO:0007669"/>
    <property type="project" value="UniProtKB-KW"/>
</dbReference>
<evidence type="ECO:0000313" key="3">
    <source>
        <dbReference type="Proteomes" id="UP000033947"/>
    </source>
</evidence>
<dbReference type="Pfam" id="PF01564">
    <property type="entry name" value="Spermine_synth"/>
    <property type="match status" value="1"/>
</dbReference>
<gene>
    <name evidence="2" type="ORF">UU55_C0002G0082</name>
</gene>
<dbReference type="InterPro" id="IPR029063">
    <property type="entry name" value="SAM-dependent_MTases_sf"/>
</dbReference>
<reference evidence="2 3" key="1">
    <citation type="journal article" date="2015" name="Nature">
        <title>rRNA introns, odd ribosomes, and small enigmatic genomes across a large radiation of phyla.</title>
        <authorList>
            <person name="Brown C.T."/>
            <person name="Hug L.A."/>
            <person name="Thomas B.C."/>
            <person name="Sharon I."/>
            <person name="Castelle C.J."/>
            <person name="Singh A."/>
            <person name="Wilkins M.J."/>
            <person name="Williams K.H."/>
            <person name="Banfield J.F."/>
        </authorList>
    </citation>
    <scope>NUCLEOTIDE SEQUENCE [LARGE SCALE GENOMIC DNA]</scope>
</reference>
<organism evidence="2 3">
    <name type="scientific">candidate division WWE3 bacterium GW2011_GWC2_41_23</name>
    <dbReference type="NCBI Taxonomy" id="1619123"/>
    <lineage>
        <taxon>Bacteria</taxon>
        <taxon>Katanobacteria</taxon>
    </lineage>
</organism>
<dbReference type="AlphaFoldDB" id="A0A0G0VUW9"/>
<dbReference type="Proteomes" id="UP000033947">
    <property type="component" value="Unassembled WGS sequence"/>
</dbReference>
<dbReference type="PANTHER" id="PTHR43317:SF1">
    <property type="entry name" value="THERMOSPERMINE SYNTHASE ACAULIS5"/>
    <property type="match status" value="1"/>
</dbReference>
<dbReference type="Gene3D" id="3.40.50.150">
    <property type="entry name" value="Vaccinia Virus protein VP39"/>
    <property type="match status" value="1"/>
</dbReference>
<evidence type="ECO:0000313" key="2">
    <source>
        <dbReference type="EMBL" id="KKS03477.1"/>
    </source>
</evidence>
<comment type="caution">
    <text evidence="2">The sequence shown here is derived from an EMBL/GenBank/DDBJ whole genome shotgun (WGS) entry which is preliminary data.</text>
</comment>
<name>A0A0G0VUW9_UNCKA</name>
<dbReference type="PANTHER" id="PTHR43317">
    <property type="entry name" value="THERMOSPERMINE SYNTHASE ACAULIS5"/>
    <property type="match status" value="1"/>
</dbReference>
<evidence type="ECO:0000256" key="1">
    <source>
        <dbReference type="ARBA" id="ARBA00023115"/>
    </source>
</evidence>
<accession>A0A0G0VUW9</accession>
<protein>
    <submittedName>
        <fullName evidence="2">Spermidine synthase</fullName>
    </submittedName>
</protein>
<sequence length="235" mass="26619">MIVWVNMNIFDGIQLPKIIYETESKFNGKVQVWEVGKTRKIKVDKIDQSISHTSPSANRLVWGKVIEVLEENAPDFKNILLLGLGGGTMAHLISEKFNAPNMVSVEIDPVMVDIAKNYFDLDSIPNHRVIIDDALRVVIEPEEFDLKPEFFNVCIVDIFQGEKYPDLGKSGNFITSVKKMVRPGGLLIFNRIYLDHHQDDVNIFIEYLGDFLQNVTCLVVAGYTNSDNVLIYGKV</sequence>